<dbReference type="AlphaFoldDB" id="A0A502KVF9"/>
<comment type="caution">
    <text evidence="1">The sequence shown here is derived from an EMBL/GenBank/DDBJ whole genome shotgun (WGS) entry which is preliminary data.</text>
</comment>
<evidence type="ECO:0000313" key="2">
    <source>
        <dbReference type="Proteomes" id="UP000315303"/>
    </source>
</evidence>
<proteinExistence type="predicted"/>
<dbReference type="Proteomes" id="UP000315303">
    <property type="component" value="Unassembled WGS sequence"/>
</dbReference>
<organism evidence="1 2">
    <name type="scientific">Litorilituus lipolyticus</name>
    <dbReference type="NCBI Taxonomy" id="2491017"/>
    <lineage>
        <taxon>Bacteria</taxon>
        <taxon>Pseudomonadati</taxon>
        <taxon>Pseudomonadota</taxon>
        <taxon>Gammaproteobacteria</taxon>
        <taxon>Alteromonadales</taxon>
        <taxon>Colwelliaceae</taxon>
        <taxon>Litorilituus</taxon>
    </lineage>
</organism>
<dbReference type="RefSeq" id="WP_140604150.1">
    <property type="nucleotide sequence ID" value="NZ_SAWY01000027.1"/>
</dbReference>
<keyword evidence="2" id="KW-1185">Reference proteome</keyword>
<evidence type="ECO:0000313" key="1">
    <source>
        <dbReference type="EMBL" id="TPH13961.1"/>
    </source>
</evidence>
<dbReference type="OrthoDB" id="6400801at2"/>
<reference evidence="1 2" key="1">
    <citation type="submission" date="2019-01" db="EMBL/GenBank/DDBJ databases">
        <title>Litorilituus lipolytica sp. nov., isolated from intertidal sand of the Yellow Sea in China.</title>
        <authorList>
            <person name="Liu A."/>
        </authorList>
    </citation>
    <scope>NUCLEOTIDE SEQUENCE [LARGE SCALE GENOMIC DNA]</scope>
    <source>
        <strain evidence="1 2">RZ04</strain>
    </source>
</reference>
<protein>
    <submittedName>
        <fullName evidence="1">Uncharacterized protein</fullName>
    </submittedName>
</protein>
<accession>A0A502KVF9</accession>
<gene>
    <name evidence="1" type="ORF">EPA86_12660</name>
</gene>
<dbReference type="EMBL" id="SAWY01000027">
    <property type="protein sequence ID" value="TPH13961.1"/>
    <property type="molecule type" value="Genomic_DNA"/>
</dbReference>
<name>A0A502KVF9_9GAMM</name>
<sequence length="138" mass="15525">MPEILVNNKGARVLSFISFSVLFLLTTTLLIPTAVGQELYSGRVSFVQYNDDGSFSFQLSEQGIPVIIKNPKCGSNNMLLVKKLHRKVNYEKLNRMRNDIRSVFLNSAKLKISVFISFCDEATGHPLVDNIMLGQRKS</sequence>